<organism evidence="1 3">
    <name type="scientific">Araneus ventricosus</name>
    <name type="common">Orbweaver spider</name>
    <name type="synonym">Epeira ventricosa</name>
    <dbReference type="NCBI Taxonomy" id="182803"/>
    <lineage>
        <taxon>Eukaryota</taxon>
        <taxon>Metazoa</taxon>
        <taxon>Ecdysozoa</taxon>
        <taxon>Arthropoda</taxon>
        <taxon>Chelicerata</taxon>
        <taxon>Arachnida</taxon>
        <taxon>Araneae</taxon>
        <taxon>Araneomorphae</taxon>
        <taxon>Entelegynae</taxon>
        <taxon>Araneoidea</taxon>
        <taxon>Araneidae</taxon>
        <taxon>Araneus</taxon>
    </lineage>
</organism>
<dbReference type="AlphaFoldDB" id="A0A4Y2TPQ0"/>
<protein>
    <submittedName>
        <fullName evidence="1">Uncharacterized protein</fullName>
    </submittedName>
</protein>
<name>A0A4Y2TPQ0_ARAVE</name>
<evidence type="ECO:0000313" key="2">
    <source>
        <dbReference type="EMBL" id="GBO02247.1"/>
    </source>
</evidence>
<dbReference type="OrthoDB" id="5967017at2759"/>
<evidence type="ECO:0000313" key="1">
    <source>
        <dbReference type="EMBL" id="GBO02242.1"/>
    </source>
</evidence>
<keyword evidence="3" id="KW-1185">Reference proteome</keyword>
<reference evidence="1 3" key="1">
    <citation type="journal article" date="2019" name="Sci. Rep.">
        <title>Orb-weaving spider Araneus ventricosus genome elucidates the spidroin gene catalogue.</title>
        <authorList>
            <person name="Kono N."/>
            <person name="Nakamura H."/>
            <person name="Ohtoshi R."/>
            <person name="Moran D.A.P."/>
            <person name="Shinohara A."/>
            <person name="Yoshida Y."/>
            <person name="Fujiwara M."/>
            <person name="Mori M."/>
            <person name="Tomita M."/>
            <person name="Arakawa K."/>
        </authorList>
    </citation>
    <scope>NUCLEOTIDE SEQUENCE [LARGE SCALE GENOMIC DNA]</scope>
</reference>
<dbReference type="EMBL" id="BGPR01030027">
    <property type="protein sequence ID" value="GBO02247.1"/>
    <property type="molecule type" value="Genomic_DNA"/>
</dbReference>
<proteinExistence type="predicted"/>
<accession>A0A4Y2TPQ0</accession>
<gene>
    <name evidence="1" type="ORF">AVEN_1465_1</name>
    <name evidence="2" type="ORF">AVEN_236349_1</name>
</gene>
<evidence type="ECO:0000313" key="3">
    <source>
        <dbReference type="Proteomes" id="UP000499080"/>
    </source>
</evidence>
<comment type="caution">
    <text evidence="1">The sequence shown here is derived from an EMBL/GenBank/DDBJ whole genome shotgun (WGS) entry which is preliminary data.</text>
</comment>
<dbReference type="Proteomes" id="UP000499080">
    <property type="component" value="Unassembled WGS sequence"/>
</dbReference>
<sequence length="247" mass="27733">MCQYKEEILPVKANRSTEVASTLSNNNFHDKVNLRTVCVEIVGQGNKWLVLGLLDSTYFSSYVSDRVANCLKLRPLRHEKVIHGLIEGKETPPIEHGIYAVEIHDLNGSFKCCCEMFSEGKICGFVPKIEDLQISENLRVNKIELSDVTCSENEVDLLIRADLIVKLLMISNTRAILGRTRNFEPRSDDEDDTSAGTPALNFHATPTGGCLAITYDLTCSMPHTRRIISGIVFRIWNLPASKPRPYH</sequence>
<dbReference type="EMBL" id="BGPR01030026">
    <property type="protein sequence ID" value="GBO02242.1"/>
    <property type="molecule type" value="Genomic_DNA"/>
</dbReference>